<evidence type="ECO:0000259" key="1">
    <source>
        <dbReference type="Pfam" id="PF03399"/>
    </source>
</evidence>
<dbReference type="Pfam" id="PF03399">
    <property type="entry name" value="SAC3_GANP"/>
    <property type="match status" value="1"/>
</dbReference>
<dbReference type="GO" id="GO:0051298">
    <property type="term" value="P:centrosome duplication"/>
    <property type="evidence" value="ECO:0007669"/>
    <property type="project" value="TreeGrafter"/>
</dbReference>
<dbReference type="PANTHER" id="PTHR12436">
    <property type="entry name" value="80 KDA MCM3-ASSOCIATED PROTEIN"/>
    <property type="match status" value="1"/>
</dbReference>
<dbReference type="Gene3D" id="1.25.40.990">
    <property type="match status" value="1"/>
</dbReference>
<dbReference type="GO" id="GO:0005634">
    <property type="term" value="C:nucleus"/>
    <property type="evidence" value="ECO:0007669"/>
    <property type="project" value="TreeGrafter"/>
</dbReference>
<keyword evidence="3" id="KW-1185">Reference proteome</keyword>
<dbReference type="PANTHER" id="PTHR12436:SF38">
    <property type="entry name" value="SAC3 DOMAIN-CONTAINING PROTEIN 1"/>
    <property type="match status" value="1"/>
</dbReference>
<sequence length="323" mass="37434">MESLNSYIVGTCREMCPLEETEMREKRKLLHVLEILPGTETDWMPKADRSRMVKSFSRSAAGKAMQDPKNLRPPDVLLKTLNYLLEDVISRKDISWTVIYDFIMDRLRSVRQDLVIQNASHAYCISILQPIVRFHAYASYRLCEEDINNFDPVINSTHLQECLKRLLCMYDCCDELYETCHANSEEMNSFLVENRPHFEAFRTDLVETALELSLSYRNNNFVRVCRIIKQLPTLLLAVGALYLPKIRRNALKVMSVAYSCKNLVFPATALRSLLLYDDEEALIKDCKYYGLSVQERGLPPVHQDFINERLNNTNISTLILFGD</sequence>
<dbReference type="InterPro" id="IPR045107">
    <property type="entry name" value="SAC3/GANP/THP3"/>
</dbReference>
<dbReference type="GO" id="GO:0051225">
    <property type="term" value="P:spindle assembly"/>
    <property type="evidence" value="ECO:0007669"/>
    <property type="project" value="TreeGrafter"/>
</dbReference>
<comment type="caution">
    <text evidence="2">The sequence shown here is derived from an EMBL/GenBank/DDBJ whole genome shotgun (WGS) entry which is preliminary data.</text>
</comment>
<dbReference type="GO" id="GO:0005819">
    <property type="term" value="C:spindle"/>
    <property type="evidence" value="ECO:0007669"/>
    <property type="project" value="TreeGrafter"/>
</dbReference>
<accession>A0AAV8W5B5</accession>
<organism evidence="2 3">
    <name type="scientific">Exocentrus adspersus</name>
    <dbReference type="NCBI Taxonomy" id="1586481"/>
    <lineage>
        <taxon>Eukaryota</taxon>
        <taxon>Metazoa</taxon>
        <taxon>Ecdysozoa</taxon>
        <taxon>Arthropoda</taxon>
        <taxon>Hexapoda</taxon>
        <taxon>Insecta</taxon>
        <taxon>Pterygota</taxon>
        <taxon>Neoptera</taxon>
        <taxon>Endopterygota</taxon>
        <taxon>Coleoptera</taxon>
        <taxon>Polyphaga</taxon>
        <taxon>Cucujiformia</taxon>
        <taxon>Chrysomeloidea</taxon>
        <taxon>Cerambycidae</taxon>
        <taxon>Lamiinae</taxon>
        <taxon>Acanthocinini</taxon>
        <taxon>Exocentrus</taxon>
    </lineage>
</organism>
<feature type="domain" description="SAC3/GANP/THP3 conserved" evidence="1">
    <location>
        <begin position="15"/>
        <end position="294"/>
    </location>
</feature>
<evidence type="ECO:0000313" key="3">
    <source>
        <dbReference type="Proteomes" id="UP001159042"/>
    </source>
</evidence>
<name>A0AAV8W5B5_9CUCU</name>
<reference evidence="2 3" key="1">
    <citation type="journal article" date="2023" name="Insect Mol. Biol.">
        <title>Genome sequencing provides insights into the evolution of gene families encoding plant cell wall-degrading enzymes in longhorned beetles.</title>
        <authorList>
            <person name="Shin N.R."/>
            <person name="Okamura Y."/>
            <person name="Kirsch R."/>
            <person name="Pauchet Y."/>
        </authorList>
    </citation>
    <scope>NUCLEOTIDE SEQUENCE [LARGE SCALE GENOMIC DNA]</scope>
    <source>
        <strain evidence="2">EAD_L_NR</strain>
    </source>
</reference>
<dbReference type="Proteomes" id="UP001159042">
    <property type="component" value="Unassembled WGS sequence"/>
</dbReference>
<dbReference type="GO" id="GO:0005813">
    <property type="term" value="C:centrosome"/>
    <property type="evidence" value="ECO:0007669"/>
    <property type="project" value="TreeGrafter"/>
</dbReference>
<dbReference type="EMBL" id="JANEYG010000008">
    <property type="protein sequence ID" value="KAJ8921826.1"/>
    <property type="molecule type" value="Genomic_DNA"/>
</dbReference>
<dbReference type="InterPro" id="IPR005062">
    <property type="entry name" value="SAC3/GANP/THP3_conserved"/>
</dbReference>
<protein>
    <recommendedName>
        <fullName evidence="1">SAC3/GANP/THP3 conserved domain-containing protein</fullName>
    </recommendedName>
</protein>
<evidence type="ECO:0000313" key="2">
    <source>
        <dbReference type="EMBL" id="KAJ8921826.1"/>
    </source>
</evidence>
<dbReference type="AlphaFoldDB" id="A0AAV8W5B5"/>
<gene>
    <name evidence="2" type="ORF">NQ315_008458</name>
</gene>
<proteinExistence type="predicted"/>